<organism evidence="2 3">
    <name type="scientific">Streptomyces varsoviensis</name>
    <dbReference type="NCBI Taxonomy" id="67373"/>
    <lineage>
        <taxon>Bacteria</taxon>
        <taxon>Bacillati</taxon>
        <taxon>Actinomycetota</taxon>
        <taxon>Actinomycetes</taxon>
        <taxon>Kitasatosporales</taxon>
        <taxon>Streptomycetaceae</taxon>
        <taxon>Streptomyces</taxon>
    </lineage>
</organism>
<dbReference type="Proteomes" id="UP000037020">
    <property type="component" value="Unassembled WGS sequence"/>
</dbReference>
<sequence>MLSNPLIFVVCAAAMAVVSCCALLVAARVASQALRDSSSADCPQILRSLADVYRYLLTPWRRRK</sequence>
<proteinExistence type="predicted"/>
<protein>
    <submittedName>
        <fullName evidence="2">Uncharacterized protein</fullName>
    </submittedName>
</protein>
<keyword evidence="1" id="KW-0472">Membrane</keyword>
<dbReference type="RefSeq" id="WP_030879047.1">
    <property type="nucleotide sequence ID" value="NZ_JBIRHZ010000002.1"/>
</dbReference>
<reference evidence="2 3" key="1">
    <citation type="submission" date="2015-07" db="EMBL/GenBank/DDBJ databases">
        <authorList>
            <person name="Ju K.-S."/>
            <person name="Doroghazi J.R."/>
            <person name="Metcalf W.W."/>
        </authorList>
    </citation>
    <scope>NUCLEOTIDE SEQUENCE [LARGE SCALE GENOMIC DNA]</scope>
    <source>
        <strain evidence="2 3">NRRL B-3589</strain>
    </source>
</reference>
<evidence type="ECO:0000313" key="2">
    <source>
        <dbReference type="EMBL" id="KOG91868.1"/>
    </source>
</evidence>
<gene>
    <name evidence="2" type="ORF">ADK38_00805</name>
</gene>
<evidence type="ECO:0000256" key="1">
    <source>
        <dbReference type="SAM" id="Phobius"/>
    </source>
</evidence>
<feature type="transmembrane region" description="Helical" evidence="1">
    <location>
        <begin position="6"/>
        <end position="27"/>
    </location>
</feature>
<comment type="caution">
    <text evidence="2">The sequence shown here is derived from an EMBL/GenBank/DDBJ whole genome shotgun (WGS) entry which is preliminary data.</text>
</comment>
<keyword evidence="1" id="KW-0812">Transmembrane</keyword>
<keyword evidence="1" id="KW-1133">Transmembrane helix</keyword>
<evidence type="ECO:0000313" key="3">
    <source>
        <dbReference type="Proteomes" id="UP000037020"/>
    </source>
</evidence>
<keyword evidence="3" id="KW-1185">Reference proteome</keyword>
<dbReference type="EMBL" id="LGUT01000064">
    <property type="protein sequence ID" value="KOG91868.1"/>
    <property type="molecule type" value="Genomic_DNA"/>
</dbReference>
<accession>A0ABR5JEI7</accession>
<name>A0ABR5JEI7_9ACTN</name>